<name>A0A1E5WH48_9POAL</name>
<sequence length="100" mass="10773">QNELYFHLYLHHVFDGPDANQTVGFGNSPLTDWPIYDAPLGPSAKLVARALGLHIDAGITKPDGTFKGSTLEVMGLGVNSEEWAIVEGTGEFTLAKGIIY</sequence>
<evidence type="ECO:0000256" key="1">
    <source>
        <dbReference type="RuleBase" id="RU363099"/>
    </source>
</evidence>
<keyword evidence="1" id="KW-0964">Secreted</keyword>
<dbReference type="EMBL" id="LWDX02008372">
    <property type="protein sequence ID" value="OEL36688.1"/>
    <property type="molecule type" value="Genomic_DNA"/>
</dbReference>
<protein>
    <recommendedName>
        <fullName evidence="1">Dirigent protein</fullName>
    </recommendedName>
</protein>
<comment type="function">
    <text evidence="1">Dirigent proteins impart stereoselectivity on the phenoxy radical-coupling reaction, yielding optically active lignans from two molecules of coniferyl alcohol in the biosynthesis of lignans, flavonolignans, and alkaloids and thus plays a central role in plant secondary metabolism.</text>
</comment>
<comment type="subcellular location">
    <subcellularLocation>
        <location evidence="1">Secreted</location>
        <location evidence="1">Extracellular space</location>
        <location evidence="1">Apoplast</location>
    </subcellularLocation>
</comment>
<dbReference type="Proteomes" id="UP000095767">
    <property type="component" value="Unassembled WGS sequence"/>
</dbReference>
<gene>
    <name evidence="2" type="ORF">BAE44_0002293</name>
</gene>
<comment type="similarity">
    <text evidence="1">Belongs to the plant dirigent protein family.</text>
</comment>
<dbReference type="OrthoDB" id="674221at2759"/>
<dbReference type="GO" id="GO:0048046">
    <property type="term" value="C:apoplast"/>
    <property type="evidence" value="ECO:0007669"/>
    <property type="project" value="UniProtKB-SubCell"/>
</dbReference>
<reference evidence="2 3" key="1">
    <citation type="submission" date="2016-09" db="EMBL/GenBank/DDBJ databases">
        <title>The draft genome of Dichanthelium oligosanthes: A C3 panicoid grass species.</title>
        <authorList>
            <person name="Studer A.J."/>
            <person name="Schnable J.C."/>
            <person name="Brutnell T.P."/>
        </authorList>
    </citation>
    <scope>NUCLEOTIDE SEQUENCE [LARGE SCALE GENOMIC DNA]</scope>
    <source>
        <strain evidence="3">cv. Kellogg 1175</strain>
        <tissue evidence="2">Leaf</tissue>
    </source>
</reference>
<evidence type="ECO:0000313" key="3">
    <source>
        <dbReference type="Proteomes" id="UP000095767"/>
    </source>
</evidence>
<comment type="subunit">
    <text evidence="1">Homodimer.</text>
</comment>
<feature type="non-terminal residue" evidence="2">
    <location>
        <position position="1"/>
    </location>
</feature>
<accession>A0A1E5WH48</accession>
<comment type="caution">
    <text evidence="2">The sequence shown here is derived from an EMBL/GenBank/DDBJ whole genome shotgun (WGS) entry which is preliminary data.</text>
</comment>
<dbReference type="InterPro" id="IPR004265">
    <property type="entry name" value="Dirigent"/>
</dbReference>
<dbReference type="Pfam" id="PF03018">
    <property type="entry name" value="Dirigent"/>
    <property type="match status" value="1"/>
</dbReference>
<keyword evidence="1" id="KW-0052">Apoplast</keyword>
<evidence type="ECO:0000313" key="2">
    <source>
        <dbReference type="EMBL" id="OEL36688.1"/>
    </source>
</evidence>
<organism evidence="2 3">
    <name type="scientific">Dichanthelium oligosanthes</name>
    <dbReference type="NCBI Taxonomy" id="888268"/>
    <lineage>
        <taxon>Eukaryota</taxon>
        <taxon>Viridiplantae</taxon>
        <taxon>Streptophyta</taxon>
        <taxon>Embryophyta</taxon>
        <taxon>Tracheophyta</taxon>
        <taxon>Spermatophyta</taxon>
        <taxon>Magnoliopsida</taxon>
        <taxon>Liliopsida</taxon>
        <taxon>Poales</taxon>
        <taxon>Poaceae</taxon>
        <taxon>PACMAD clade</taxon>
        <taxon>Panicoideae</taxon>
        <taxon>Panicodae</taxon>
        <taxon>Paniceae</taxon>
        <taxon>Dichantheliinae</taxon>
        <taxon>Dichanthelium</taxon>
    </lineage>
</organism>
<feature type="non-terminal residue" evidence="2">
    <location>
        <position position="100"/>
    </location>
</feature>
<dbReference type="AlphaFoldDB" id="A0A1E5WH48"/>
<keyword evidence="3" id="KW-1185">Reference proteome</keyword>
<dbReference type="PANTHER" id="PTHR21495">
    <property type="entry name" value="NUCLEOPORIN-RELATED"/>
    <property type="match status" value="1"/>
</dbReference>
<proteinExistence type="inferred from homology"/>